<evidence type="ECO:0000313" key="1">
    <source>
        <dbReference type="EMBL" id="CAI8584167.1"/>
    </source>
</evidence>
<gene>
    <name evidence="1" type="ORF">VFH_U061720</name>
</gene>
<dbReference type="AlphaFoldDB" id="A0AAV0YFB1"/>
<name>A0AAV0YFB1_VICFA</name>
<organism evidence="1 2">
    <name type="scientific">Vicia faba</name>
    <name type="common">Broad bean</name>
    <name type="synonym">Faba vulgaris</name>
    <dbReference type="NCBI Taxonomy" id="3906"/>
    <lineage>
        <taxon>Eukaryota</taxon>
        <taxon>Viridiplantae</taxon>
        <taxon>Streptophyta</taxon>
        <taxon>Embryophyta</taxon>
        <taxon>Tracheophyta</taxon>
        <taxon>Spermatophyta</taxon>
        <taxon>Magnoliopsida</taxon>
        <taxon>eudicotyledons</taxon>
        <taxon>Gunneridae</taxon>
        <taxon>Pentapetalae</taxon>
        <taxon>rosids</taxon>
        <taxon>fabids</taxon>
        <taxon>Fabales</taxon>
        <taxon>Fabaceae</taxon>
        <taxon>Papilionoideae</taxon>
        <taxon>50 kb inversion clade</taxon>
        <taxon>NPAAA clade</taxon>
        <taxon>Hologalegina</taxon>
        <taxon>IRL clade</taxon>
        <taxon>Fabeae</taxon>
        <taxon>Vicia</taxon>
    </lineage>
</organism>
<protein>
    <submittedName>
        <fullName evidence="1">Uncharacterized protein</fullName>
    </submittedName>
</protein>
<dbReference type="EMBL" id="CATIWC010001468">
    <property type="protein sequence ID" value="CAI8584167.1"/>
    <property type="molecule type" value="Genomic_DNA"/>
</dbReference>
<dbReference type="Proteomes" id="UP001157006">
    <property type="component" value="Unassembled WGS sequence"/>
</dbReference>
<sequence>MEWLYNVTLSMLFIGLLKWWKKIVTLIEIVFVEKAIWWKTGGEIDCSEISIYSGRSIGFGFGTFGSAEEVNSVIHSLDDVCFHYCKRRSYWRKDQVGAEEAEWRCYMGQLWEIFIGLFDNLVIEPQVERIGKYKRKKIEDIENFIHEGVYQVDKQKQEGFISNILCDDEVLLKPELLLFTCGRCEDDNMQTIGVKLLTQTKHIPTLENLASQEELKDSIDVAG</sequence>
<evidence type="ECO:0000313" key="2">
    <source>
        <dbReference type="Proteomes" id="UP001157006"/>
    </source>
</evidence>
<keyword evidence="2" id="KW-1185">Reference proteome</keyword>
<reference evidence="1 2" key="1">
    <citation type="submission" date="2023-01" db="EMBL/GenBank/DDBJ databases">
        <authorList>
            <person name="Kreplak J."/>
        </authorList>
    </citation>
    <scope>NUCLEOTIDE SEQUENCE [LARGE SCALE GENOMIC DNA]</scope>
</reference>
<comment type="caution">
    <text evidence="1">The sequence shown here is derived from an EMBL/GenBank/DDBJ whole genome shotgun (WGS) entry which is preliminary data.</text>
</comment>
<accession>A0AAV0YFB1</accession>
<proteinExistence type="predicted"/>